<feature type="binding site" evidence="2">
    <location>
        <position position="92"/>
    </location>
    <ligand>
        <name>substrate</name>
    </ligand>
</feature>
<dbReference type="Proteomes" id="UP000680866">
    <property type="component" value="Chromosome"/>
</dbReference>
<dbReference type="PANTHER" id="PTHR40111">
    <property type="entry name" value="CEPHALOSPORIN-C DEACETYLASE"/>
    <property type="match status" value="1"/>
</dbReference>
<reference evidence="4" key="1">
    <citation type="submission" date="2020-08" db="EMBL/GenBank/DDBJ databases">
        <title>Whole genome shotgun sequence of Polymorphospora rubra NBRC 101157.</title>
        <authorList>
            <person name="Komaki H."/>
            <person name="Tamura T."/>
        </authorList>
    </citation>
    <scope>NUCLEOTIDE SEQUENCE</scope>
    <source>
        <strain evidence="4">NBRC 101157</strain>
    </source>
</reference>
<dbReference type="GO" id="GO:0005976">
    <property type="term" value="P:polysaccharide metabolic process"/>
    <property type="evidence" value="ECO:0007669"/>
    <property type="project" value="TreeGrafter"/>
</dbReference>
<evidence type="ECO:0000256" key="2">
    <source>
        <dbReference type="PIRSR" id="PIRSR639069-2"/>
    </source>
</evidence>
<dbReference type="KEGG" id="pry:Prubr_35330"/>
<evidence type="ECO:0000256" key="1">
    <source>
        <dbReference type="PIRSR" id="PIRSR639069-1"/>
    </source>
</evidence>
<keyword evidence="5" id="KW-1185">Reference proteome</keyword>
<dbReference type="AlphaFoldDB" id="A0A810MZG1"/>
<accession>A0A810MZG1</accession>
<gene>
    <name evidence="4" type="ORF">Prubr_35330</name>
</gene>
<evidence type="ECO:0000313" key="5">
    <source>
        <dbReference type="Proteomes" id="UP000680866"/>
    </source>
</evidence>
<feature type="active site" description="Charge relay system" evidence="1">
    <location>
        <position position="275"/>
    </location>
</feature>
<evidence type="ECO:0000259" key="3">
    <source>
        <dbReference type="Pfam" id="PF05448"/>
    </source>
</evidence>
<feature type="active site" description="Charge relay system" evidence="1">
    <location>
        <position position="304"/>
    </location>
</feature>
<dbReference type="Gene3D" id="3.40.50.1820">
    <property type="entry name" value="alpha/beta hydrolase"/>
    <property type="match status" value="1"/>
</dbReference>
<name>A0A810MZG1_9ACTN</name>
<dbReference type="InterPro" id="IPR008391">
    <property type="entry name" value="AXE1_dom"/>
</dbReference>
<dbReference type="InterPro" id="IPR029058">
    <property type="entry name" value="AB_hydrolase_fold"/>
</dbReference>
<feature type="active site" description="Nucleophile" evidence="1">
    <location>
        <position position="188"/>
    </location>
</feature>
<dbReference type="EMBL" id="AP023359">
    <property type="protein sequence ID" value="BCJ66512.1"/>
    <property type="molecule type" value="Genomic_DNA"/>
</dbReference>
<dbReference type="GO" id="GO:0052689">
    <property type="term" value="F:carboxylic ester hydrolase activity"/>
    <property type="evidence" value="ECO:0007669"/>
    <property type="project" value="TreeGrafter"/>
</dbReference>
<dbReference type="RefSeq" id="WP_212826689.1">
    <property type="nucleotide sequence ID" value="NZ_AP023359.1"/>
</dbReference>
<protein>
    <submittedName>
        <fullName evidence="4">Acetylxylan esterase</fullName>
    </submittedName>
</protein>
<evidence type="ECO:0000313" key="4">
    <source>
        <dbReference type="EMBL" id="BCJ66512.1"/>
    </source>
</evidence>
<feature type="domain" description="Acetyl xylan esterase" evidence="3">
    <location>
        <begin position="1"/>
        <end position="320"/>
    </location>
</feature>
<proteinExistence type="predicted"/>
<organism evidence="4 5">
    <name type="scientific">Polymorphospora rubra</name>
    <dbReference type="NCBI Taxonomy" id="338584"/>
    <lineage>
        <taxon>Bacteria</taxon>
        <taxon>Bacillati</taxon>
        <taxon>Actinomycetota</taxon>
        <taxon>Actinomycetes</taxon>
        <taxon>Micromonosporales</taxon>
        <taxon>Micromonosporaceae</taxon>
        <taxon>Polymorphospora</taxon>
    </lineage>
</organism>
<dbReference type="SUPFAM" id="SSF53474">
    <property type="entry name" value="alpha/beta-Hydrolases"/>
    <property type="match status" value="1"/>
</dbReference>
<dbReference type="Pfam" id="PF05448">
    <property type="entry name" value="AXE1"/>
    <property type="match status" value="1"/>
</dbReference>
<dbReference type="InterPro" id="IPR039069">
    <property type="entry name" value="CE7"/>
</dbReference>
<sequence>MALFDLPLDRLWTYRPEVAAPADLDSFWATTLAEARAAAVPVEARRVETALRGVTTYDVTFTGFAGQPVRAWLNLPAAASGPLPLVVEFIGYGGGRGRPHEWLLWSAAGYAHLVMDTRGQGGMWRAGDTPDPGPDGAGPSVPGFLTRGVLDPAGYYYRRLLTDAVRAVDIAPELPGVDASRLAVVGGSQGGGLALAAASLSDGPVRAVVSQVPFLCHVRRAVTITDADPYAELVRFCRVHPERAATALSTVDHVDLLHLVPRATAPALFSAALMDQTCPPSTVFAAYHAYAGPKEIEVYEWDGHEGGRAHFAARSLDFVAAHLP</sequence>
<dbReference type="PANTHER" id="PTHR40111:SF1">
    <property type="entry name" value="CEPHALOSPORIN-C DEACETYLASE"/>
    <property type="match status" value="1"/>
</dbReference>